<accession>A0A0G2SS05</accession>
<dbReference type="GeneID" id="26635562"/>
<dbReference type="RefSeq" id="YP_009209219.1">
    <property type="nucleotide sequence ID" value="NC_028916.1"/>
</dbReference>
<reference evidence="1 2" key="1">
    <citation type="submission" date="2015-03" db="EMBL/GenBank/DDBJ databases">
        <authorList>
            <person name="Melo L.D.R."/>
            <person name="Veiga P."/>
            <person name="Cerca N."/>
            <person name="Kropinski A.M."/>
            <person name="Azeredo J."/>
            <person name="Almeida C."/>
            <person name="Sillankorva S."/>
        </authorList>
    </citation>
    <scope>NUCLEOTIDE SEQUENCE [LARGE SCALE GENOMIC DNA]</scope>
</reference>
<organism evidence="1 2">
    <name type="scientific">Proteus phage vB_PmiP_Pm5460</name>
    <dbReference type="NCBI Taxonomy" id="1636249"/>
    <lineage>
        <taxon>Viruses</taxon>
        <taxon>Duplodnaviria</taxon>
        <taxon>Heunggongvirae</taxon>
        <taxon>Uroviricota</taxon>
        <taxon>Caudoviricetes</taxon>
        <taxon>Autographivirales</taxon>
        <taxon>Autosignataviridae</taxon>
        <taxon>Molineuxvirinae</taxon>
        <taxon>Acadevirus</taxon>
        <taxon>Acadevirus Pm5460</taxon>
    </lineage>
</organism>
<proteinExistence type="predicted"/>
<evidence type="ECO:0000313" key="2">
    <source>
        <dbReference type="Proteomes" id="UP000201288"/>
    </source>
</evidence>
<gene>
    <name evidence="1" type="ORF">Pm5460_28</name>
</gene>
<evidence type="ECO:0000313" key="1">
    <source>
        <dbReference type="EMBL" id="AKA61838.1"/>
    </source>
</evidence>
<protein>
    <submittedName>
        <fullName evidence="1">Uncharacterized protein</fullName>
    </submittedName>
</protein>
<dbReference type="KEGG" id="vg:26635562"/>
<sequence>MSNIQEIKLVKLVDSEDTWCGLLNGDKFYPFGQESTNDYEDGLVLAKETLEDFISGKAKLRHFGGWDISFDKPKSIEVLYV</sequence>
<dbReference type="EMBL" id="KP890822">
    <property type="protein sequence ID" value="AKA61838.1"/>
    <property type="molecule type" value="Genomic_DNA"/>
</dbReference>
<name>A0A0G2SS05_9CAUD</name>
<keyword evidence="2" id="KW-1185">Reference proteome</keyword>
<dbReference type="Proteomes" id="UP000201288">
    <property type="component" value="Segment"/>
</dbReference>